<accession>A0ACB5S372</accession>
<organism evidence="1 2">
    <name type="scientific">Neofusicoccum parvum</name>
    <dbReference type="NCBI Taxonomy" id="310453"/>
    <lineage>
        <taxon>Eukaryota</taxon>
        <taxon>Fungi</taxon>
        <taxon>Dikarya</taxon>
        <taxon>Ascomycota</taxon>
        <taxon>Pezizomycotina</taxon>
        <taxon>Dothideomycetes</taxon>
        <taxon>Dothideomycetes incertae sedis</taxon>
        <taxon>Botryosphaeriales</taxon>
        <taxon>Botryosphaeriaceae</taxon>
        <taxon>Neofusicoccum</taxon>
    </lineage>
</organism>
<evidence type="ECO:0000313" key="1">
    <source>
        <dbReference type="EMBL" id="GME27219.1"/>
    </source>
</evidence>
<comment type="caution">
    <text evidence="1">The sequence shown here is derived from an EMBL/GenBank/DDBJ whole genome shotgun (WGS) entry which is preliminary data.</text>
</comment>
<evidence type="ECO:0000313" key="2">
    <source>
        <dbReference type="Proteomes" id="UP001165186"/>
    </source>
</evidence>
<keyword evidence="2" id="KW-1185">Reference proteome</keyword>
<reference evidence="1" key="1">
    <citation type="submission" date="2024-09" db="EMBL/GenBank/DDBJ databases">
        <title>Draft Genome Sequences of Neofusicoccum parvum.</title>
        <authorList>
            <person name="Ashida A."/>
            <person name="Camagna M."/>
            <person name="Tanaka A."/>
            <person name="Takemoto D."/>
        </authorList>
    </citation>
    <scope>NUCLEOTIDE SEQUENCE</scope>
    <source>
        <strain evidence="1">PPO83</strain>
    </source>
</reference>
<proteinExistence type="predicted"/>
<gene>
    <name evidence="1" type="primary">g11179</name>
    <name evidence="1" type="ORF">NpPPO83_00011179</name>
</gene>
<name>A0ACB5S372_9PEZI</name>
<protein>
    <submittedName>
        <fullName evidence="1">Zinc finger protein</fullName>
    </submittedName>
</protein>
<dbReference type="Proteomes" id="UP001165186">
    <property type="component" value="Unassembled WGS sequence"/>
</dbReference>
<sequence length="104" mass="11696">MATTSAPASPQARLTIRLAFERLERSIAPDHARHFKSTTLQDVRDAAATVEDKLAASKSLRNMRRIEPFLMSLGRYAKVIEVLCNGTDYLPWIWAPIKLMLQVG</sequence>
<dbReference type="EMBL" id="BSXG01000035">
    <property type="protein sequence ID" value="GME27219.1"/>
    <property type="molecule type" value="Genomic_DNA"/>
</dbReference>